<accession>A0A1Y1X881</accession>
<comment type="similarity">
    <text evidence="1 5">Belongs to the peptidase S8 family.</text>
</comment>
<dbReference type="EMBL" id="MCFG01000107">
    <property type="protein sequence ID" value="ORX81945.1"/>
    <property type="molecule type" value="Genomic_DNA"/>
</dbReference>
<evidence type="ECO:0000256" key="5">
    <source>
        <dbReference type="PROSITE-ProRule" id="PRU01240"/>
    </source>
</evidence>
<feature type="active site" description="Charge relay system" evidence="5">
    <location>
        <position position="230"/>
    </location>
</feature>
<keyword evidence="4 5" id="KW-0720">Serine protease</keyword>
<dbReference type="InterPro" id="IPR050131">
    <property type="entry name" value="Peptidase_S8_subtilisin-like"/>
</dbReference>
<gene>
    <name evidence="8" type="ORF">BCR32DRAFT_279340</name>
</gene>
<dbReference type="Proteomes" id="UP000193944">
    <property type="component" value="Unassembled WGS sequence"/>
</dbReference>
<protein>
    <submittedName>
        <fullName evidence="8">Subtilisin-like protein</fullName>
    </submittedName>
</protein>
<keyword evidence="6" id="KW-0732">Signal</keyword>
<keyword evidence="2 5" id="KW-0645">Protease</keyword>
<sequence length="528" mass="59941">MKCYLTYLIGLTLLFINIINAKGIKVPPKEEEEPINTNDKFYLIYINNPYGEYKIYSDENIQKREESQVFVENLVDEIQSLINKNINTYKNPEKLIEIKEEVSSTLKTRKRDLKNLNDYGLVYPISSVKDKVVLYAYLSDELSKKINKDIENIYGIFPNKASTSLQYVPYNKEEILAETGWKDLKVRENTDFHLSLISQGKYNRRLGKKYDNNYYYPSSSGKDINLVILDSSFNFNYTEFSNTHERTIKCAANVENGFASTEKIDYYCGKVTRLYHGETVSDVAAGLLHGTANLANVYGVSMAVNNEGEINDSDILAGIQFIYENLIEPHKTVINLSMSGITYEQSEFYHQYGKIIDAITEKGGIVVAAAGNSGYNLGNGGYGGYGGSYYSYPCQFKNVICIGGIDNEDEKNKYNIYVSHEDSNYGDGVDFYAPFLVKSDIMIEGKKTRILHQGTSFSSPIVAGMIATIMSEHPEIQFTKNKIYEILKENGQGLEVSHLYYQGRKGIMANNGKRIIYSDEEEEEEKKE</sequence>
<dbReference type="OrthoDB" id="2153808at2759"/>
<dbReference type="GO" id="GO:0005615">
    <property type="term" value="C:extracellular space"/>
    <property type="evidence" value="ECO:0007669"/>
    <property type="project" value="TreeGrafter"/>
</dbReference>
<evidence type="ECO:0000313" key="8">
    <source>
        <dbReference type="EMBL" id="ORX81945.1"/>
    </source>
</evidence>
<evidence type="ECO:0000256" key="6">
    <source>
        <dbReference type="SAM" id="SignalP"/>
    </source>
</evidence>
<keyword evidence="9" id="KW-1185">Reference proteome</keyword>
<reference evidence="8 9" key="1">
    <citation type="submission" date="2016-08" db="EMBL/GenBank/DDBJ databases">
        <title>A Parts List for Fungal Cellulosomes Revealed by Comparative Genomics.</title>
        <authorList>
            <consortium name="DOE Joint Genome Institute"/>
            <person name="Haitjema C.H."/>
            <person name="Gilmore S.P."/>
            <person name="Henske J.K."/>
            <person name="Solomon K.V."/>
            <person name="De Groot R."/>
            <person name="Kuo A."/>
            <person name="Mondo S.J."/>
            <person name="Salamov A.A."/>
            <person name="Labutti K."/>
            <person name="Zhao Z."/>
            <person name="Chiniquy J."/>
            <person name="Barry K."/>
            <person name="Brewer H.M."/>
            <person name="Purvine S.O."/>
            <person name="Wright A.T."/>
            <person name="Boxma B."/>
            <person name="Van Alen T."/>
            <person name="Hackstein J.H."/>
            <person name="Baker S.E."/>
            <person name="Grigoriev I.V."/>
            <person name="O'Malley M.A."/>
        </authorList>
    </citation>
    <scope>NUCLEOTIDE SEQUENCE [LARGE SCALE GENOMIC DNA]</scope>
    <source>
        <strain evidence="8 9">S4</strain>
    </source>
</reference>
<dbReference type="PANTHER" id="PTHR43806:SF11">
    <property type="entry name" value="CEREVISIN-RELATED"/>
    <property type="match status" value="1"/>
</dbReference>
<comment type="caution">
    <text evidence="8">The sequence shown here is derived from an EMBL/GenBank/DDBJ whole genome shotgun (WGS) entry which is preliminary data.</text>
</comment>
<evidence type="ECO:0000256" key="4">
    <source>
        <dbReference type="ARBA" id="ARBA00022825"/>
    </source>
</evidence>
<dbReference type="Gene3D" id="3.40.50.200">
    <property type="entry name" value="Peptidase S8/S53 domain"/>
    <property type="match status" value="1"/>
</dbReference>
<evidence type="ECO:0000256" key="2">
    <source>
        <dbReference type="ARBA" id="ARBA00022670"/>
    </source>
</evidence>
<reference evidence="8 9" key="2">
    <citation type="submission" date="2016-08" db="EMBL/GenBank/DDBJ databases">
        <title>Pervasive Adenine N6-methylation of Active Genes in Fungi.</title>
        <authorList>
            <consortium name="DOE Joint Genome Institute"/>
            <person name="Mondo S.J."/>
            <person name="Dannebaum R.O."/>
            <person name="Kuo R.C."/>
            <person name="Labutti K."/>
            <person name="Haridas S."/>
            <person name="Kuo A."/>
            <person name="Salamov A."/>
            <person name="Ahrendt S.R."/>
            <person name="Lipzen A."/>
            <person name="Sullivan W."/>
            <person name="Andreopoulos W.B."/>
            <person name="Clum A."/>
            <person name="Lindquist E."/>
            <person name="Daum C."/>
            <person name="Ramamoorthy G.K."/>
            <person name="Gryganskyi A."/>
            <person name="Culley D."/>
            <person name="Magnuson J.K."/>
            <person name="James T.Y."/>
            <person name="O'Malley M.A."/>
            <person name="Stajich J.E."/>
            <person name="Spatafora J.W."/>
            <person name="Visel A."/>
            <person name="Grigoriev I.V."/>
        </authorList>
    </citation>
    <scope>NUCLEOTIDE SEQUENCE [LARGE SCALE GENOMIC DNA]</scope>
    <source>
        <strain evidence="8 9">S4</strain>
    </source>
</reference>
<dbReference type="STRING" id="1754192.A0A1Y1X881"/>
<feature type="domain" description="Peptidase S8/S53" evidence="7">
    <location>
        <begin position="221"/>
        <end position="490"/>
    </location>
</feature>
<dbReference type="AlphaFoldDB" id="A0A1Y1X881"/>
<dbReference type="GO" id="GO:0006508">
    <property type="term" value="P:proteolysis"/>
    <property type="evidence" value="ECO:0007669"/>
    <property type="project" value="UniProtKB-KW"/>
</dbReference>
<dbReference type="InterPro" id="IPR000209">
    <property type="entry name" value="Peptidase_S8/S53_dom"/>
</dbReference>
<proteinExistence type="inferred from homology"/>
<dbReference type="InterPro" id="IPR023828">
    <property type="entry name" value="Peptidase_S8_Ser-AS"/>
</dbReference>
<dbReference type="GO" id="GO:0004252">
    <property type="term" value="F:serine-type endopeptidase activity"/>
    <property type="evidence" value="ECO:0007669"/>
    <property type="project" value="UniProtKB-UniRule"/>
</dbReference>
<dbReference type="PROSITE" id="PS00138">
    <property type="entry name" value="SUBTILASE_SER"/>
    <property type="match status" value="1"/>
</dbReference>
<evidence type="ECO:0000313" key="9">
    <source>
        <dbReference type="Proteomes" id="UP000193944"/>
    </source>
</evidence>
<feature type="active site" description="Charge relay system" evidence="5">
    <location>
        <position position="276"/>
    </location>
</feature>
<dbReference type="InterPro" id="IPR015500">
    <property type="entry name" value="Peptidase_S8_subtilisin-rel"/>
</dbReference>
<evidence type="ECO:0000256" key="3">
    <source>
        <dbReference type="ARBA" id="ARBA00022801"/>
    </source>
</evidence>
<dbReference type="PROSITE" id="PS51892">
    <property type="entry name" value="SUBTILASE"/>
    <property type="match status" value="1"/>
</dbReference>
<dbReference type="SUPFAM" id="SSF52743">
    <property type="entry name" value="Subtilisin-like"/>
    <property type="match status" value="1"/>
</dbReference>
<dbReference type="Pfam" id="PF00082">
    <property type="entry name" value="Peptidase_S8"/>
    <property type="match status" value="1"/>
</dbReference>
<feature type="signal peptide" evidence="6">
    <location>
        <begin position="1"/>
        <end position="21"/>
    </location>
</feature>
<dbReference type="PANTHER" id="PTHR43806">
    <property type="entry name" value="PEPTIDASE S8"/>
    <property type="match status" value="1"/>
</dbReference>
<evidence type="ECO:0000256" key="1">
    <source>
        <dbReference type="ARBA" id="ARBA00011073"/>
    </source>
</evidence>
<keyword evidence="3 5" id="KW-0378">Hydrolase</keyword>
<organism evidence="8 9">
    <name type="scientific">Anaeromyces robustus</name>
    <dbReference type="NCBI Taxonomy" id="1754192"/>
    <lineage>
        <taxon>Eukaryota</taxon>
        <taxon>Fungi</taxon>
        <taxon>Fungi incertae sedis</taxon>
        <taxon>Chytridiomycota</taxon>
        <taxon>Chytridiomycota incertae sedis</taxon>
        <taxon>Neocallimastigomycetes</taxon>
        <taxon>Neocallimastigales</taxon>
        <taxon>Neocallimastigaceae</taxon>
        <taxon>Anaeromyces</taxon>
    </lineage>
</organism>
<feature type="active site" description="Charge relay system" evidence="5">
    <location>
        <position position="456"/>
    </location>
</feature>
<evidence type="ECO:0000259" key="7">
    <source>
        <dbReference type="Pfam" id="PF00082"/>
    </source>
</evidence>
<name>A0A1Y1X881_9FUNG</name>
<feature type="chain" id="PRO_5012440581" evidence="6">
    <location>
        <begin position="22"/>
        <end position="528"/>
    </location>
</feature>
<dbReference type="PRINTS" id="PR00723">
    <property type="entry name" value="SUBTILISIN"/>
</dbReference>
<dbReference type="InterPro" id="IPR036852">
    <property type="entry name" value="Peptidase_S8/S53_dom_sf"/>
</dbReference>